<evidence type="ECO:0000313" key="3">
    <source>
        <dbReference type="EMBL" id="RAR15687.1"/>
    </source>
</evidence>
<dbReference type="Proteomes" id="UP000249619">
    <property type="component" value="Unassembled WGS sequence"/>
</dbReference>
<keyword evidence="2" id="KW-0732">Signal</keyword>
<dbReference type="EMBL" id="QGDH01000009">
    <property type="protein sequence ID" value="RAR15687.1"/>
    <property type="molecule type" value="Genomic_DNA"/>
</dbReference>
<feature type="region of interest" description="Disordered" evidence="1">
    <location>
        <begin position="28"/>
        <end position="48"/>
    </location>
</feature>
<sequence length="204" mass="21696">MIFPNVLAIIASVTAVAGHGYGEEPAKTSVGYGSPAPPAKETSTGYGYPPPAKETTVCTPSTWITSSVGEDKSTYLSTKTIVVPYTTVVDHYHTTKSPCPYTTKGETTKTVTSLTTHYHTKTYTKVESEVESVTKHEVVPVYSTGTSYQEDVSTAKETVVSSKTSHHVYTETTKVPYTHVSTGTKSVCTTQGGKEGYGSGIGGY</sequence>
<comment type="caution">
    <text evidence="3">The sequence shown here is derived from an EMBL/GenBank/DDBJ whole genome shotgun (WGS) entry which is preliminary data.</text>
</comment>
<protein>
    <submittedName>
        <fullName evidence="3">Uncharacterized protein</fullName>
    </submittedName>
</protein>
<reference evidence="4" key="1">
    <citation type="submission" date="2018-05" db="EMBL/GenBank/DDBJ databases">
        <title>Draft genome sequence of Stemphylium lycopersici strain CIDEFI 213.</title>
        <authorList>
            <person name="Medina R."/>
            <person name="Franco M.E.E."/>
            <person name="Lucentini C.G."/>
            <person name="Saparrat M.C.N."/>
            <person name="Balatti P.A."/>
        </authorList>
    </citation>
    <scope>NUCLEOTIDE SEQUENCE [LARGE SCALE GENOMIC DNA]</scope>
    <source>
        <strain evidence="4">CIDEFI 213</strain>
    </source>
</reference>
<keyword evidence="4" id="KW-1185">Reference proteome</keyword>
<dbReference type="OrthoDB" id="3695370at2759"/>
<evidence type="ECO:0000256" key="1">
    <source>
        <dbReference type="SAM" id="MobiDB-lite"/>
    </source>
</evidence>
<organism evidence="3 4">
    <name type="scientific">Stemphylium lycopersici</name>
    <name type="common">Tomato gray leaf spot disease fungus</name>
    <name type="synonym">Thyrospora lycopersici</name>
    <dbReference type="NCBI Taxonomy" id="183478"/>
    <lineage>
        <taxon>Eukaryota</taxon>
        <taxon>Fungi</taxon>
        <taxon>Dikarya</taxon>
        <taxon>Ascomycota</taxon>
        <taxon>Pezizomycotina</taxon>
        <taxon>Dothideomycetes</taxon>
        <taxon>Pleosporomycetidae</taxon>
        <taxon>Pleosporales</taxon>
        <taxon>Pleosporineae</taxon>
        <taxon>Pleosporaceae</taxon>
        <taxon>Stemphylium</taxon>
    </lineage>
</organism>
<proteinExistence type="predicted"/>
<dbReference type="AlphaFoldDB" id="A0A364NEP7"/>
<feature type="signal peptide" evidence="2">
    <location>
        <begin position="1"/>
        <end position="22"/>
    </location>
</feature>
<evidence type="ECO:0000313" key="4">
    <source>
        <dbReference type="Proteomes" id="UP000249619"/>
    </source>
</evidence>
<accession>A0A364NEP7</accession>
<name>A0A364NEP7_STELY</name>
<gene>
    <name evidence="3" type="ORF">DDE83_000919</name>
</gene>
<evidence type="ECO:0000256" key="2">
    <source>
        <dbReference type="SAM" id="SignalP"/>
    </source>
</evidence>
<feature type="chain" id="PRO_5016718431" evidence="2">
    <location>
        <begin position="23"/>
        <end position="204"/>
    </location>
</feature>